<comment type="similarity">
    <text evidence="24">Belongs to the protein kinase superfamily. Tyr protein kinase family. Insulin receptor subfamily.</text>
</comment>
<evidence type="ECO:0000259" key="27">
    <source>
        <dbReference type="PROSITE" id="PS50011"/>
    </source>
</evidence>
<dbReference type="InterPro" id="IPR002011">
    <property type="entry name" value="Tyr_kinase_rcpt_2_CS"/>
</dbReference>
<dbReference type="GO" id="GO:0004714">
    <property type="term" value="F:transmembrane receptor protein tyrosine kinase activity"/>
    <property type="evidence" value="ECO:0007669"/>
    <property type="project" value="UniProtKB-EC"/>
</dbReference>
<dbReference type="PANTHER" id="PTHR24416:SF611">
    <property type="entry name" value="TYROSINE-PROTEIN KINASE TRANSMEMBRANE RECEPTOR ROR"/>
    <property type="match status" value="1"/>
</dbReference>
<dbReference type="PIRSF" id="PIRSF000615">
    <property type="entry name" value="TyrPK_CSF1-R"/>
    <property type="match status" value="1"/>
</dbReference>
<keyword evidence="4" id="KW-0808">Transferase</keyword>
<feature type="compositionally biased region" description="Polar residues" evidence="25">
    <location>
        <begin position="471"/>
        <end position="483"/>
    </location>
</feature>
<dbReference type="InterPro" id="IPR003599">
    <property type="entry name" value="Ig_sub"/>
</dbReference>
<evidence type="ECO:0000256" key="1">
    <source>
        <dbReference type="ARBA" id="ARBA00004479"/>
    </source>
</evidence>
<dbReference type="PROSITE" id="PS50038">
    <property type="entry name" value="FZ"/>
    <property type="match status" value="1"/>
</dbReference>
<keyword evidence="13" id="KW-1015">Disulfide bond</keyword>
<dbReference type="InterPro" id="IPR008266">
    <property type="entry name" value="Tyr_kinase_AS"/>
</dbReference>
<keyword evidence="9 26" id="KW-1133">Transmembrane helix</keyword>
<evidence type="ECO:0000256" key="12">
    <source>
        <dbReference type="ARBA" id="ARBA00023137"/>
    </source>
</evidence>
<keyword evidence="21" id="KW-0479">Metal-binding</keyword>
<keyword evidence="3 22" id="KW-0420">Kringle</keyword>
<evidence type="ECO:0000256" key="17">
    <source>
        <dbReference type="ARBA" id="ARBA00034103"/>
    </source>
</evidence>
<dbReference type="InterPro" id="IPR013783">
    <property type="entry name" value="Ig-like_fold"/>
</dbReference>
<dbReference type="CDD" id="cd00108">
    <property type="entry name" value="KR"/>
    <property type="match status" value="1"/>
</dbReference>
<keyword evidence="21" id="KW-0460">Magnesium</keyword>
<feature type="domain" description="Ig-like" evidence="30">
    <location>
        <begin position="35"/>
        <end position="128"/>
    </location>
</feature>
<keyword evidence="12" id="KW-0829">Tyrosine-protein kinase</keyword>
<dbReference type="FunFam" id="1.10.510.10:FF:000554">
    <property type="entry name" value="Predicted protein"/>
    <property type="match status" value="1"/>
</dbReference>
<keyword evidence="2 24" id="KW-0597">Phosphoprotein</keyword>
<feature type="compositionally biased region" description="Low complexity" evidence="25">
    <location>
        <begin position="457"/>
        <end position="468"/>
    </location>
</feature>
<dbReference type="InterPro" id="IPR000001">
    <property type="entry name" value="Kringle"/>
</dbReference>
<evidence type="ECO:0000256" key="19">
    <source>
        <dbReference type="PIRSR" id="PIRSR000615-1"/>
    </source>
</evidence>
<dbReference type="EC" id="2.7.10.1" evidence="24"/>
<comment type="subcellular location">
    <subcellularLocation>
        <location evidence="1">Membrane</location>
        <topology evidence="1">Single-pass type I membrane protein</topology>
    </subcellularLocation>
    <subcellularLocation>
        <location evidence="17">Synapse</location>
    </subcellularLocation>
</comment>
<evidence type="ECO:0000256" key="16">
    <source>
        <dbReference type="ARBA" id="ARBA00023319"/>
    </source>
</evidence>
<dbReference type="SMART" id="SM00130">
    <property type="entry name" value="KR"/>
    <property type="match status" value="1"/>
</dbReference>
<dbReference type="Pfam" id="PF00051">
    <property type="entry name" value="Kringle"/>
    <property type="match status" value="1"/>
</dbReference>
<evidence type="ECO:0000256" key="8">
    <source>
        <dbReference type="ARBA" id="ARBA00022840"/>
    </source>
</evidence>
<dbReference type="PROSITE" id="PS50070">
    <property type="entry name" value="KRINGLE_2"/>
    <property type="match status" value="1"/>
</dbReference>
<evidence type="ECO:0000259" key="28">
    <source>
        <dbReference type="PROSITE" id="PS50038"/>
    </source>
</evidence>
<dbReference type="GO" id="GO:0045202">
    <property type="term" value="C:synapse"/>
    <property type="evidence" value="ECO:0007669"/>
    <property type="project" value="UniProtKB-SubCell"/>
</dbReference>
<name>A0A0K2TL64_LEPSM</name>
<dbReference type="EMBL" id="HACA01009303">
    <property type="protein sequence ID" value="CDW26664.1"/>
    <property type="molecule type" value="Transcribed_RNA"/>
</dbReference>
<accession>A0A0K2TL64</accession>
<dbReference type="GO" id="GO:0005524">
    <property type="term" value="F:ATP binding"/>
    <property type="evidence" value="ECO:0007669"/>
    <property type="project" value="UniProtKB-UniRule"/>
</dbReference>
<dbReference type="InterPro" id="IPR020635">
    <property type="entry name" value="Tyr_kinase_cat_dom"/>
</dbReference>
<evidence type="ECO:0000256" key="7">
    <source>
        <dbReference type="ARBA" id="ARBA00022777"/>
    </source>
</evidence>
<evidence type="ECO:0000256" key="15">
    <source>
        <dbReference type="ARBA" id="ARBA00023180"/>
    </source>
</evidence>
<feature type="compositionally biased region" description="Low complexity" evidence="25">
    <location>
        <begin position="818"/>
        <end position="843"/>
    </location>
</feature>
<evidence type="ECO:0000259" key="30">
    <source>
        <dbReference type="PROSITE" id="PS50835"/>
    </source>
</evidence>
<protein>
    <recommendedName>
        <fullName evidence="24">Tyrosine-protein kinase receptor</fullName>
        <ecNumber evidence="24">2.7.10.1</ecNumber>
    </recommendedName>
</protein>
<feature type="binding site" evidence="23">
    <location>
        <position position="560"/>
    </location>
    <ligand>
        <name>ATP</name>
        <dbReference type="ChEBI" id="CHEBI:30616"/>
    </ligand>
</feature>
<keyword evidence="14 24" id="KW-0675">Receptor</keyword>
<feature type="binding site" evidence="20">
    <location>
        <position position="665"/>
    </location>
    <ligand>
        <name>ATP</name>
        <dbReference type="ChEBI" id="CHEBI:30616"/>
    </ligand>
</feature>
<dbReference type="GO" id="GO:0005886">
    <property type="term" value="C:plasma membrane"/>
    <property type="evidence" value="ECO:0007669"/>
    <property type="project" value="TreeGrafter"/>
</dbReference>
<dbReference type="InterPro" id="IPR001245">
    <property type="entry name" value="Ser-Thr/Tyr_kinase_cat_dom"/>
</dbReference>
<dbReference type="GO" id="GO:0046872">
    <property type="term" value="F:metal ion binding"/>
    <property type="evidence" value="ECO:0007669"/>
    <property type="project" value="UniProtKB-KW"/>
</dbReference>
<dbReference type="InterPro" id="IPR018056">
    <property type="entry name" value="Kringle_CS"/>
</dbReference>
<keyword evidence="15" id="KW-0325">Glycoprotein</keyword>
<dbReference type="RefSeq" id="XP_040573625.1">
    <property type="nucleotide sequence ID" value="XM_040717691.2"/>
</dbReference>
<comment type="catalytic activity">
    <reaction evidence="18 24">
        <text>L-tyrosyl-[protein] + ATP = O-phospho-L-tyrosyl-[protein] + ADP + H(+)</text>
        <dbReference type="Rhea" id="RHEA:10596"/>
        <dbReference type="Rhea" id="RHEA-COMP:10136"/>
        <dbReference type="Rhea" id="RHEA-COMP:20101"/>
        <dbReference type="ChEBI" id="CHEBI:15378"/>
        <dbReference type="ChEBI" id="CHEBI:30616"/>
        <dbReference type="ChEBI" id="CHEBI:46858"/>
        <dbReference type="ChEBI" id="CHEBI:61978"/>
        <dbReference type="ChEBI" id="CHEBI:456216"/>
        <dbReference type="EC" id="2.7.10.1"/>
    </reaction>
</comment>
<keyword evidence="5 24" id="KW-0812">Transmembrane</keyword>
<dbReference type="InterPro" id="IPR007110">
    <property type="entry name" value="Ig-like_dom"/>
</dbReference>
<evidence type="ECO:0000256" key="18">
    <source>
        <dbReference type="ARBA" id="ARBA00051243"/>
    </source>
</evidence>
<evidence type="ECO:0000256" key="24">
    <source>
        <dbReference type="RuleBase" id="RU000312"/>
    </source>
</evidence>
<dbReference type="PROSITE" id="PS00107">
    <property type="entry name" value="PROTEIN_KINASE_ATP"/>
    <property type="match status" value="1"/>
</dbReference>
<dbReference type="Gene3D" id="3.30.200.20">
    <property type="entry name" value="Phosphorylase Kinase, domain 1"/>
    <property type="match status" value="1"/>
</dbReference>
<dbReference type="InterPro" id="IPR050122">
    <property type="entry name" value="RTK"/>
</dbReference>
<evidence type="ECO:0000313" key="31">
    <source>
        <dbReference type="EMBL" id="CDW26664.1"/>
    </source>
</evidence>
<evidence type="ECO:0000256" key="26">
    <source>
        <dbReference type="SAM" id="Phobius"/>
    </source>
</evidence>
<evidence type="ECO:0000256" key="6">
    <source>
        <dbReference type="ARBA" id="ARBA00022741"/>
    </source>
</evidence>
<dbReference type="InterPro" id="IPR013098">
    <property type="entry name" value="Ig_I-set"/>
</dbReference>
<evidence type="ECO:0000256" key="9">
    <source>
        <dbReference type="ARBA" id="ARBA00022989"/>
    </source>
</evidence>
<evidence type="ECO:0000256" key="2">
    <source>
        <dbReference type="ARBA" id="ARBA00022553"/>
    </source>
</evidence>
<dbReference type="OrthoDB" id="10005095at2759"/>
<keyword evidence="10" id="KW-0770">Synapse</keyword>
<feature type="domain" description="Kringle" evidence="29">
    <location>
        <begin position="335"/>
        <end position="417"/>
    </location>
</feature>
<dbReference type="Gene3D" id="2.40.20.10">
    <property type="entry name" value="Plasminogen Kringle 4"/>
    <property type="match status" value="1"/>
</dbReference>
<feature type="binding site" evidence="21">
    <location>
        <position position="666"/>
    </location>
    <ligand>
        <name>Mg(2+)</name>
        <dbReference type="ChEBI" id="CHEBI:18420"/>
    </ligand>
</feature>
<comment type="caution">
    <text evidence="22">Lacks conserved residue(s) required for the propagation of feature annotation.</text>
</comment>
<dbReference type="KEGG" id="lsm:121122662"/>
<feature type="region of interest" description="Disordered" evidence="25">
    <location>
        <begin position="489"/>
        <end position="508"/>
    </location>
</feature>
<dbReference type="PROSITE" id="PS50835">
    <property type="entry name" value="IG_LIKE"/>
    <property type="match status" value="1"/>
</dbReference>
<dbReference type="SUPFAM" id="SSF56112">
    <property type="entry name" value="Protein kinase-like (PK-like)"/>
    <property type="match status" value="1"/>
</dbReference>
<feature type="binding site" evidence="21">
    <location>
        <position position="679"/>
    </location>
    <ligand>
        <name>Mg(2+)</name>
        <dbReference type="ChEBI" id="CHEBI:18420"/>
    </ligand>
</feature>
<evidence type="ECO:0000256" key="20">
    <source>
        <dbReference type="PIRSR" id="PIRSR000615-2"/>
    </source>
</evidence>
<keyword evidence="8 20" id="KW-0067">ATP-binding</keyword>
<feature type="domain" description="Protein kinase" evidence="27">
    <location>
        <begin position="527"/>
        <end position="792"/>
    </location>
</feature>
<evidence type="ECO:0000256" key="14">
    <source>
        <dbReference type="ARBA" id="ARBA00023170"/>
    </source>
</evidence>
<dbReference type="InterPro" id="IPR036790">
    <property type="entry name" value="Frizzled_dom_sf"/>
</dbReference>
<dbReference type="GO" id="GO:0007169">
    <property type="term" value="P:cell surface receptor protein tyrosine kinase signaling pathway"/>
    <property type="evidence" value="ECO:0007669"/>
    <property type="project" value="InterPro"/>
</dbReference>
<dbReference type="GeneID" id="121122662"/>
<keyword evidence="7 31" id="KW-0418">Kinase</keyword>
<dbReference type="Gene3D" id="1.10.510.10">
    <property type="entry name" value="Transferase(Phosphotransferase) domain 1"/>
    <property type="match status" value="1"/>
</dbReference>
<dbReference type="PRINTS" id="PR00018">
    <property type="entry name" value="KRINGLE"/>
</dbReference>
<dbReference type="PANTHER" id="PTHR24416">
    <property type="entry name" value="TYROSINE-PROTEIN KINASE RECEPTOR"/>
    <property type="match status" value="1"/>
</dbReference>
<dbReference type="InterPro" id="IPR020067">
    <property type="entry name" value="Frizzled_dom"/>
</dbReference>
<sequence length="910" mass="100367">MWILLLIVALSHGFEMDNSIESTTTLETSTPPSKPSLRFLYPLKNVTRHVGETLKLRCDVEGHVTRFTWSFNYEVLEDKKKGRIRVKHNYDENWSQLRIKDLEPLDRGYYICEASDGTEIIRAESTVKVNPVEWISKSPFQHDDEDGIIPQTFPLDMDVGSIEFQGRSPEDFNIPSGHLTSGLPSLKPSDHSGTCQRYTGTVCSKYVGSQPVFVSQGLRQDYIEKQLQRSLTVISNSPELSDRCAKYAIPAICLSTLPLCDIQTQKPRKICRDECEVLEYDTCHKELAIVKGQPMLNHQLVLPDCKELPVIGTSGNYNCVRLGIPGVVQLIKPHGCYVGNGGDYRGTVSVTSSGRTCKPWHLSSSGLSGNSVSNKELVLELVGGHNYCRNPGGKEEQPWCYTNSPSRHMEPCGVPQCTDSSLWVYVAIPIAIAIGLTVIIILFVCFRRRGIMHRKGGLSSSGSNSPRSLITLPSSQNCSSSEMEMNSLLPNRAPLGGSSASSSSTTNPAFSIGPSKITAREFPITSIRFIQELGDGAFGKVYRGDLGGIVGGCTTSVAIKTLRQGANTKTKQDFQREIDLCTNLKHPNIVCLLGVILKDEPQCLIFEFLIKGDLHEFLVTHSPKSGDLDGGGLDPSDMSFIAIQISGGLEYLSSHHYVHRDIATRNCLVGDNLSIKISDFGLARDIYASDYYRVQTKSLLPVRWMPPESILYGKFAAESDVWSFGVLLWEIYSYGLQPYYGYSNTEVIEMIRSRQLLPCPEDCSSRMYAFMVECWHEMPSRRPTFHEIHARLRQWEGMSGHSNLSGGYQSAAHSICDTSQHSGSQHSSTGPSNNTGSTNLSNNHLYQRPFAHLMSTQSNSLPPAGMVQMASGPNGIPHTLLVGNPQNGGVHTNPSYQTTTAASIASLQMV</sequence>
<dbReference type="InterPro" id="IPR038178">
    <property type="entry name" value="Kringle_sf"/>
</dbReference>
<evidence type="ECO:0000256" key="25">
    <source>
        <dbReference type="SAM" id="MobiDB-lite"/>
    </source>
</evidence>
<evidence type="ECO:0000256" key="10">
    <source>
        <dbReference type="ARBA" id="ARBA00023018"/>
    </source>
</evidence>
<dbReference type="InterPro" id="IPR017441">
    <property type="entry name" value="Protein_kinase_ATP_BS"/>
</dbReference>
<feature type="transmembrane region" description="Helical" evidence="26">
    <location>
        <begin position="422"/>
        <end position="446"/>
    </location>
</feature>
<dbReference type="PRINTS" id="PR00109">
    <property type="entry name" value="TYRKINASE"/>
</dbReference>
<evidence type="ECO:0000256" key="4">
    <source>
        <dbReference type="ARBA" id="ARBA00022679"/>
    </source>
</evidence>
<dbReference type="InterPro" id="IPR011009">
    <property type="entry name" value="Kinase-like_dom_sf"/>
</dbReference>
<dbReference type="SUPFAM" id="SSF48726">
    <property type="entry name" value="Immunoglobulin"/>
    <property type="match status" value="1"/>
</dbReference>
<keyword evidence="11 26" id="KW-0472">Membrane</keyword>
<evidence type="ECO:0000256" key="13">
    <source>
        <dbReference type="ARBA" id="ARBA00023157"/>
    </source>
</evidence>
<dbReference type="PROSITE" id="PS50011">
    <property type="entry name" value="PROTEIN_KINASE_DOM"/>
    <property type="match status" value="1"/>
</dbReference>
<dbReference type="PROSITE" id="PS00109">
    <property type="entry name" value="PROTEIN_KINASE_TYR"/>
    <property type="match status" value="1"/>
</dbReference>
<dbReference type="InterPro" id="IPR000719">
    <property type="entry name" value="Prot_kinase_dom"/>
</dbReference>
<dbReference type="Pfam" id="PF07679">
    <property type="entry name" value="I-set"/>
    <property type="match status" value="1"/>
</dbReference>
<dbReference type="CDD" id="cd05048">
    <property type="entry name" value="PTKc_Ror"/>
    <property type="match status" value="1"/>
</dbReference>
<feature type="domain" description="FZ" evidence="28">
    <location>
        <begin position="190"/>
        <end position="322"/>
    </location>
</feature>
<evidence type="ECO:0000256" key="21">
    <source>
        <dbReference type="PIRSR" id="PIRSR000615-3"/>
    </source>
</evidence>
<dbReference type="GO" id="GO:0017147">
    <property type="term" value="F:Wnt-protein binding"/>
    <property type="evidence" value="ECO:0007669"/>
    <property type="project" value="TreeGrafter"/>
</dbReference>
<dbReference type="GO" id="GO:0043235">
    <property type="term" value="C:receptor complex"/>
    <property type="evidence" value="ECO:0007669"/>
    <property type="project" value="TreeGrafter"/>
</dbReference>
<organism evidence="31">
    <name type="scientific">Lepeophtheirus salmonis</name>
    <name type="common">Salmon louse</name>
    <name type="synonym">Caligus salmonis</name>
    <dbReference type="NCBI Taxonomy" id="72036"/>
    <lineage>
        <taxon>Eukaryota</taxon>
        <taxon>Metazoa</taxon>
        <taxon>Ecdysozoa</taxon>
        <taxon>Arthropoda</taxon>
        <taxon>Crustacea</taxon>
        <taxon>Multicrustacea</taxon>
        <taxon>Hexanauplia</taxon>
        <taxon>Copepoda</taxon>
        <taxon>Siphonostomatoida</taxon>
        <taxon>Caligidae</taxon>
        <taxon>Lepeophtheirus</taxon>
    </lineage>
</organism>
<dbReference type="InterPro" id="IPR003598">
    <property type="entry name" value="Ig_sub2"/>
</dbReference>
<dbReference type="Pfam" id="PF01392">
    <property type="entry name" value="Fz"/>
    <property type="match status" value="1"/>
</dbReference>
<dbReference type="InterPro" id="IPR013806">
    <property type="entry name" value="Kringle-like"/>
</dbReference>
<dbReference type="Gene3D" id="2.60.40.10">
    <property type="entry name" value="Immunoglobulins"/>
    <property type="match status" value="1"/>
</dbReference>
<feature type="active site" description="Proton acceptor" evidence="19">
    <location>
        <position position="661"/>
    </location>
</feature>
<dbReference type="SMART" id="SM00219">
    <property type="entry name" value="TyrKc"/>
    <property type="match status" value="1"/>
</dbReference>
<evidence type="ECO:0000256" key="3">
    <source>
        <dbReference type="ARBA" id="ARBA00022572"/>
    </source>
</evidence>
<dbReference type="Pfam" id="PF07714">
    <property type="entry name" value="PK_Tyr_Ser-Thr"/>
    <property type="match status" value="1"/>
</dbReference>
<evidence type="ECO:0000259" key="29">
    <source>
        <dbReference type="PROSITE" id="PS50070"/>
    </source>
</evidence>
<evidence type="ECO:0000256" key="22">
    <source>
        <dbReference type="PROSITE-ProRule" id="PRU00121"/>
    </source>
</evidence>
<dbReference type="InterPro" id="IPR036179">
    <property type="entry name" value="Ig-like_dom_sf"/>
</dbReference>
<dbReference type="SMART" id="SM00408">
    <property type="entry name" value="IGc2"/>
    <property type="match status" value="1"/>
</dbReference>
<proteinExistence type="inferred from homology"/>
<dbReference type="InterPro" id="IPR041775">
    <property type="entry name" value="Ror-like_CRD"/>
</dbReference>
<dbReference type="PROSITE" id="PS00239">
    <property type="entry name" value="RECEPTOR_TYR_KIN_II"/>
    <property type="match status" value="1"/>
</dbReference>
<reference evidence="31" key="1">
    <citation type="submission" date="2014-05" db="EMBL/GenBank/DDBJ databases">
        <authorList>
            <person name="Chronopoulou M."/>
        </authorList>
    </citation>
    <scope>NUCLEOTIDE SEQUENCE</scope>
    <source>
        <tissue evidence="31">Whole organism</tissue>
    </source>
</reference>
<dbReference type="SMART" id="SM00409">
    <property type="entry name" value="IG"/>
    <property type="match status" value="1"/>
</dbReference>
<evidence type="ECO:0000256" key="5">
    <source>
        <dbReference type="ARBA" id="ARBA00022692"/>
    </source>
</evidence>
<keyword evidence="16" id="KW-0393">Immunoglobulin domain</keyword>
<dbReference type="Gene3D" id="1.10.2000.10">
    <property type="entry name" value="Frizzled cysteine-rich domain"/>
    <property type="match status" value="1"/>
</dbReference>
<dbReference type="PROSITE" id="PS00021">
    <property type="entry name" value="KRINGLE_1"/>
    <property type="match status" value="1"/>
</dbReference>
<keyword evidence="6 20" id="KW-0547">Nucleotide-binding</keyword>
<dbReference type="SUPFAM" id="SSF57440">
    <property type="entry name" value="Kringle-like"/>
    <property type="match status" value="1"/>
</dbReference>
<feature type="region of interest" description="Disordered" evidence="25">
    <location>
        <begin position="456"/>
        <end position="483"/>
    </location>
</feature>
<evidence type="ECO:0000256" key="23">
    <source>
        <dbReference type="PROSITE-ProRule" id="PRU10141"/>
    </source>
</evidence>
<feature type="region of interest" description="Disordered" evidence="25">
    <location>
        <begin position="815"/>
        <end position="843"/>
    </location>
</feature>
<dbReference type="AlphaFoldDB" id="A0A0K2TL64"/>
<dbReference type="CDD" id="cd07459">
    <property type="entry name" value="CRD_TK_ROR_like"/>
    <property type="match status" value="1"/>
</dbReference>
<evidence type="ECO:0000256" key="11">
    <source>
        <dbReference type="ARBA" id="ARBA00023136"/>
    </source>
</evidence>